<reference evidence="2" key="1">
    <citation type="submission" date="2017-02" db="UniProtKB">
        <authorList>
            <consortium name="WormBaseParasite"/>
        </authorList>
    </citation>
    <scope>IDENTIFICATION</scope>
</reference>
<dbReference type="WBParaSite" id="ALUE_0000066401-mRNA-1">
    <property type="protein sequence ID" value="ALUE_0000066401-mRNA-1"/>
    <property type="gene ID" value="ALUE_0000066401"/>
</dbReference>
<name>A0A0M3HGL9_ASCLU</name>
<dbReference type="Proteomes" id="UP000036681">
    <property type="component" value="Unplaced"/>
</dbReference>
<organism evidence="1 2">
    <name type="scientific">Ascaris lumbricoides</name>
    <name type="common">Giant roundworm</name>
    <dbReference type="NCBI Taxonomy" id="6252"/>
    <lineage>
        <taxon>Eukaryota</taxon>
        <taxon>Metazoa</taxon>
        <taxon>Ecdysozoa</taxon>
        <taxon>Nematoda</taxon>
        <taxon>Chromadorea</taxon>
        <taxon>Rhabditida</taxon>
        <taxon>Spirurina</taxon>
        <taxon>Ascaridomorpha</taxon>
        <taxon>Ascaridoidea</taxon>
        <taxon>Ascarididae</taxon>
        <taxon>Ascaris</taxon>
    </lineage>
</organism>
<evidence type="ECO:0000313" key="2">
    <source>
        <dbReference type="WBParaSite" id="ALUE_0000066401-mRNA-1"/>
    </source>
</evidence>
<dbReference type="AlphaFoldDB" id="A0A0M3HGL9"/>
<accession>A0A0M3HGL9</accession>
<protein>
    <submittedName>
        <fullName evidence="2">Epimerase domain-containing protein</fullName>
    </submittedName>
</protein>
<sequence length="92" mass="10430">MTVADTAESFVMRSWPFGLWLKIFSIRYIFKGITATGGMSSGRIVVYGGKGALGSVIVDYFKKKNFVSDSFNIKLDFIPYKLFNHIKKFFIA</sequence>
<evidence type="ECO:0000313" key="1">
    <source>
        <dbReference type="Proteomes" id="UP000036681"/>
    </source>
</evidence>
<keyword evidence="1" id="KW-1185">Reference proteome</keyword>
<proteinExistence type="predicted"/>